<name>A0A017HFT4_9RHOB</name>
<feature type="transmembrane region" description="Helical" evidence="5">
    <location>
        <begin position="25"/>
        <end position="51"/>
    </location>
</feature>
<dbReference type="AlphaFoldDB" id="A0A017HFT4"/>
<comment type="subcellular location">
    <subcellularLocation>
        <location evidence="1">Membrane</location>
        <topology evidence="1">Multi-pass membrane protein</topology>
    </subcellularLocation>
</comment>
<evidence type="ECO:0000256" key="2">
    <source>
        <dbReference type="ARBA" id="ARBA00022692"/>
    </source>
</evidence>
<evidence type="ECO:0000256" key="1">
    <source>
        <dbReference type="ARBA" id="ARBA00004141"/>
    </source>
</evidence>
<dbReference type="Pfam" id="PF07264">
    <property type="entry name" value="EI24"/>
    <property type="match status" value="1"/>
</dbReference>
<protein>
    <submittedName>
        <fullName evidence="6">Membrane protein</fullName>
    </submittedName>
</protein>
<feature type="transmembrane region" description="Helical" evidence="5">
    <location>
        <begin position="195"/>
        <end position="218"/>
    </location>
</feature>
<dbReference type="PATRIC" id="fig|1122180.6.peg.1423"/>
<keyword evidence="7" id="KW-1185">Reference proteome</keyword>
<evidence type="ECO:0000256" key="3">
    <source>
        <dbReference type="ARBA" id="ARBA00022989"/>
    </source>
</evidence>
<keyword evidence="4 5" id="KW-0472">Membrane</keyword>
<comment type="caution">
    <text evidence="6">The sequence shown here is derived from an EMBL/GenBank/DDBJ whole genome shotgun (WGS) entry which is preliminary data.</text>
</comment>
<organism evidence="6 7">
    <name type="scientific">Limimaricola hongkongensis DSM 17492</name>
    <dbReference type="NCBI Taxonomy" id="1122180"/>
    <lineage>
        <taxon>Bacteria</taxon>
        <taxon>Pseudomonadati</taxon>
        <taxon>Pseudomonadota</taxon>
        <taxon>Alphaproteobacteria</taxon>
        <taxon>Rhodobacterales</taxon>
        <taxon>Paracoccaceae</taxon>
        <taxon>Limimaricola</taxon>
    </lineage>
</organism>
<sequence>MARGMILTDFARALAQMVDPRFRRVLWLGIALSAGLLVALYAGLLGLVGLFAPDSVTLPLIGEVAWVDDALGWGSLLLMLALSVFLMLPVASMMSGFFLEEVADAVEAKHYPGLPPARAVPLADQVRDTVAFLAVLVLVNVAAFAASLAFPPAAPFLFYGVNGWLLGREYFQVAAMRREGRTGARMMRKRHPLRIWGAGCLMAVPLTVPVVNLLVPVLGAATFTHLYHRLARRRAATR</sequence>
<evidence type="ECO:0000256" key="4">
    <source>
        <dbReference type="ARBA" id="ARBA00023136"/>
    </source>
</evidence>
<dbReference type="HOGENOM" id="CLU_081565_0_1_5"/>
<feature type="transmembrane region" description="Helical" evidence="5">
    <location>
        <begin position="71"/>
        <end position="91"/>
    </location>
</feature>
<dbReference type="InterPro" id="IPR059112">
    <property type="entry name" value="CysZ/EI24"/>
</dbReference>
<dbReference type="Proteomes" id="UP000025047">
    <property type="component" value="Unassembled WGS sequence"/>
</dbReference>
<accession>A0A017HFT4</accession>
<keyword evidence="2 5" id="KW-0812">Transmembrane</keyword>
<evidence type="ECO:0000256" key="5">
    <source>
        <dbReference type="SAM" id="Phobius"/>
    </source>
</evidence>
<evidence type="ECO:0000313" key="7">
    <source>
        <dbReference type="Proteomes" id="UP000025047"/>
    </source>
</evidence>
<proteinExistence type="predicted"/>
<evidence type="ECO:0000313" key="6">
    <source>
        <dbReference type="EMBL" id="EYD72639.1"/>
    </source>
</evidence>
<keyword evidence="3 5" id="KW-1133">Transmembrane helix</keyword>
<dbReference type="STRING" id="1122180.Lokhon_01440"/>
<reference evidence="6 7" key="1">
    <citation type="submission" date="2013-03" db="EMBL/GenBank/DDBJ databases">
        <authorList>
            <person name="Fiebig A."/>
            <person name="Goeker M."/>
            <person name="Klenk H.-P.P."/>
        </authorList>
    </citation>
    <scope>NUCLEOTIDE SEQUENCE [LARGE SCALE GENOMIC DNA]</scope>
    <source>
        <strain evidence="6 7">DSM 17492</strain>
    </source>
</reference>
<dbReference type="EMBL" id="APGJ01000004">
    <property type="protein sequence ID" value="EYD72639.1"/>
    <property type="molecule type" value="Genomic_DNA"/>
</dbReference>
<gene>
    <name evidence="6" type="ORF">Lokhon_01440</name>
</gene>
<feature type="transmembrane region" description="Helical" evidence="5">
    <location>
        <begin position="130"/>
        <end position="150"/>
    </location>
</feature>
<dbReference type="eggNOG" id="COG2981">
    <property type="taxonomic scope" value="Bacteria"/>
</dbReference>